<accession>A0A8A4TGH6</accession>
<dbReference type="Pfam" id="PF01523">
    <property type="entry name" value="PmbA_TldD_1st"/>
    <property type="match status" value="1"/>
</dbReference>
<dbReference type="KEGG" id="scor:J3U87_22105"/>
<proteinExistence type="predicted"/>
<evidence type="ECO:0000259" key="1">
    <source>
        <dbReference type="Pfam" id="PF01523"/>
    </source>
</evidence>
<organism evidence="2 3">
    <name type="scientific">Sulfidibacter corallicola</name>
    <dbReference type="NCBI Taxonomy" id="2818388"/>
    <lineage>
        <taxon>Bacteria</taxon>
        <taxon>Pseudomonadati</taxon>
        <taxon>Acidobacteriota</taxon>
        <taxon>Holophagae</taxon>
        <taxon>Acanthopleuribacterales</taxon>
        <taxon>Acanthopleuribacteraceae</taxon>
        <taxon>Sulfidibacter</taxon>
    </lineage>
</organism>
<sequence length="121" mass="13670">MNLTQCGIDSKRFKWSAVNRIVGDTYRFSCQGMEVGILKKRSSSLEEGMGIRVVKGERTGHAYAEYLNNANFPKISYMSVTVGNRPFYPHSGGLAKLSLGIRLTVKKKRKRKLKNTDIKKI</sequence>
<dbReference type="Proteomes" id="UP000663929">
    <property type="component" value="Chromosome"/>
</dbReference>
<dbReference type="AlphaFoldDB" id="A0A8A4TGH6"/>
<protein>
    <recommendedName>
        <fullName evidence="1">Metalloprotease TldD/E N-terminal domain-containing protein</fullName>
    </recommendedName>
</protein>
<keyword evidence="3" id="KW-1185">Reference proteome</keyword>
<evidence type="ECO:0000313" key="2">
    <source>
        <dbReference type="EMBL" id="QTD48282.1"/>
    </source>
</evidence>
<dbReference type="GO" id="GO:0006508">
    <property type="term" value="P:proteolysis"/>
    <property type="evidence" value="ECO:0007669"/>
    <property type="project" value="InterPro"/>
</dbReference>
<reference evidence="2" key="1">
    <citation type="submission" date="2021-03" db="EMBL/GenBank/DDBJ databases">
        <title>Acanthopleuribacteraceae sp. M133.</title>
        <authorList>
            <person name="Wang G."/>
        </authorList>
    </citation>
    <scope>NUCLEOTIDE SEQUENCE</scope>
    <source>
        <strain evidence="2">M133</strain>
    </source>
</reference>
<dbReference type="InterPro" id="IPR002510">
    <property type="entry name" value="Metalloprtase-TldD/E_N"/>
</dbReference>
<gene>
    <name evidence="2" type="ORF">J3U87_22105</name>
</gene>
<name>A0A8A4TGH6_SULCO</name>
<evidence type="ECO:0000313" key="3">
    <source>
        <dbReference type="Proteomes" id="UP000663929"/>
    </source>
</evidence>
<dbReference type="RefSeq" id="WP_237377939.1">
    <property type="nucleotide sequence ID" value="NZ_CP071793.1"/>
</dbReference>
<feature type="domain" description="Metalloprotease TldD/E N-terminal" evidence="1">
    <location>
        <begin position="36"/>
        <end position="63"/>
    </location>
</feature>
<dbReference type="EMBL" id="CP071793">
    <property type="protein sequence ID" value="QTD48282.1"/>
    <property type="molecule type" value="Genomic_DNA"/>
</dbReference>